<dbReference type="AlphaFoldDB" id="A0A8J4X9Z9"/>
<accession>A0A8J4X9Z9</accession>
<dbReference type="OrthoDB" id="8957781at2759"/>
<sequence length="109" mass="12311">MASQVGDISLWELVRLINMLIVFRFLRIIPEIKLMALVASTLVDLVKNLRAFAGILLLNRLLNTPGSEQFKPNSFTFMNFENQIIGDMEYYFQAVGTTTPEAFLNAIAP</sequence>
<keyword evidence="2" id="KW-1185">Reference proteome</keyword>
<dbReference type="GO" id="GO:0097682">
    <property type="term" value="F:intracellularly phosphatidylinositol-3,5-bisphosphate-gated monatomic cation channel activity"/>
    <property type="evidence" value="ECO:0007669"/>
    <property type="project" value="TreeGrafter"/>
</dbReference>
<evidence type="ECO:0000313" key="2">
    <source>
        <dbReference type="Proteomes" id="UP000727407"/>
    </source>
</evidence>
<feature type="non-terminal residue" evidence="1">
    <location>
        <position position="1"/>
    </location>
</feature>
<feature type="non-terminal residue" evidence="1">
    <location>
        <position position="109"/>
    </location>
</feature>
<organism evidence="1 2">
    <name type="scientific">Clarias magur</name>
    <name type="common">Asian catfish</name>
    <name type="synonym">Macropteronotus magur</name>
    <dbReference type="NCBI Taxonomy" id="1594786"/>
    <lineage>
        <taxon>Eukaryota</taxon>
        <taxon>Metazoa</taxon>
        <taxon>Chordata</taxon>
        <taxon>Craniata</taxon>
        <taxon>Vertebrata</taxon>
        <taxon>Euteleostomi</taxon>
        <taxon>Actinopterygii</taxon>
        <taxon>Neopterygii</taxon>
        <taxon>Teleostei</taxon>
        <taxon>Ostariophysi</taxon>
        <taxon>Siluriformes</taxon>
        <taxon>Clariidae</taxon>
        <taxon>Clarias</taxon>
    </lineage>
</organism>
<gene>
    <name evidence="1" type="primary">tpcn2</name>
    <name evidence="1" type="ORF">DAT39_020139</name>
</gene>
<dbReference type="GO" id="GO:0075509">
    <property type="term" value="P:endocytosis involved in viral entry into host cell"/>
    <property type="evidence" value="ECO:0007669"/>
    <property type="project" value="TreeGrafter"/>
</dbReference>
<dbReference type="PANTHER" id="PTHR46768:SF1">
    <property type="entry name" value="TWO PORE CHANNEL PROTEIN 2"/>
    <property type="match status" value="1"/>
</dbReference>
<proteinExistence type="predicted"/>
<dbReference type="GO" id="GO:0022832">
    <property type="term" value="F:voltage-gated channel activity"/>
    <property type="evidence" value="ECO:0007669"/>
    <property type="project" value="InterPro"/>
</dbReference>
<reference evidence="1" key="1">
    <citation type="submission" date="2020-07" db="EMBL/GenBank/DDBJ databases">
        <title>Clarias magur genome sequencing, assembly and annotation.</title>
        <authorList>
            <person name="Kushwaha B."/>
            <person name="Kumar R."/>
            <person name="Das P."/>
            <person name="Joshi C.G."/>
            <person name="Kumar D."/>
            <person name="Nagpure N.S."/>
            <person name="Pandey M."/>
            <person name="Agarwal S."/>
            <person name="Srivastava S."/>
            <person name="Singh M."/>
            <person name="Sahoo L."/>
            <person name="Jayasankar P."/>
            <person name="Meher P.K."/>
            <person name="Koringa P.G."/>
            <person name="Iquebal M.A."/>
            <person name="Das S.P."/>
            <person name="Bit A."/>
            <person name="Patnaik S."/>
            <person name="Patel N."/>
            <person name="Shah T.M."/>
            <person name="Hinsu A."/>
            <person name="Jena J.K."/>
        </authorList>
    </citation>
    <scope>NUCLEOTIDE SEQUENCE</scope>
    <source>
        <strain evidence="1">CIFAMagur01</strain>
        <tissue evidence="1">Testis</tissue>
    </source>
</reference>
<evidence type="ECO:0000313" key="1">
    <source>
        <dbReference type="EMBL" id="KAF5890160.1"/>
    </source>
</evidence>
<dbReference type="PANTHER" id="PTHR46768">
    <property type="entry name" value="TWO PORE CALCIUM CHANNEL PROTEIN 2"/>
    <property type="match status" value="1"/>
</dbReference>
<dbReference type="EMBL" id="QNUK01000718">
    <property type="protein sequence ID" value="KAF5890160.1"/>
    <property type="molecule type" value="Genomic_DNA"/>
</dbReference>
<protein>
    <submittedName>
        <fullName evidence="1">Two pore calcium channel protein 2</fullName>
    </submittedName>
</protein>
<dbReference type="GO" id="GO:0015280">
    <property type="term" value="F:ligand-gated sodium channel activity"/>
    <property type="evidence" value="ECO:0007669"/>
    <property type="project" value="TreeGrafter"/>
</dbReference>
<dbReference type="InterPro" id="IPR028798">
    <property type="entry name" value="TPC2"/>
</dbReference>
<dbReference type="GO" id="GO:0005765">
    <property type="term" value="C:lysosomal membrane"/>
    <property type="evidence" value="ECO:0007669"/>
    <property type="project" value="InterPro"/>
</dbReference>
<dbReference type="GO" id="GO:0019722">
    <property type="term" value="P:calcium-mediated signaling"/>
    <property type="evidence" value="ECO:0007669"/>
    <property type="project" value="TreeGrafter"/>
</dbReference>
<name>A0A8J4X9Z9_CLAMG</name>
<dbReference type="Proteomes" id="UP000727407">
    <property type="component" value="Unassembled WGS sequence"/>
</dbReference>
<comment type="caution">
    <text evidence="1">The sequence shown here is derived from an EMBL/GenBank/DDBJ whole genome shotgun (WGS) entry which is preliminary data.</text>
</comment>